<feature type="compositionally biased region" description="Basic and acidic residues" evidence="1">
    <location>
        <begin position="913"/>
        <end position="928"/>
    </location>
</feature>
<feature type="compositionally biased region" description="Polar residues" evidence="1">
    <location>
        <begin position="536"/>
        <end position="547"/>
    </location>
</feature>
<feature type="compositionally biased region" description="Polar residues" evidence="1">
    <location>
        <begin position="509"/>
        <end position="523"/>
    </location>
</feature>
<proteinExistence type="predicted"/>
<feature type="compositionally biased region" description="Polar residues" evidence="1">
    <location>
        <begin position="701"/>
        <end position="714"/>
    </location>
</feature>
<dbReference type="GeneID" id="136806492"/>
<name>A0A7M5WZ56_9CNID</name>
<dbReference type="EnsemblMetazoa" id="CLYHEMT015244.1">
    <property type="protein sequence ID" value="CLYHEMP015244.1"/>
    <property type="gene ID" value="CLYHEMG015244"/>
</dbReference>
<keyword evidence="4" id="KW-1185">Reference proteome</keyword>
<feature type="region of interest" description="Disordered" evidence="1">
    <location>
        <begin position="698"/>
        <end position="794"/>
    </location>
</feature>
<feature type="compositionally biased region" description="Polar residues" evidence="1">
    <location>
        <begin position="738"/>
        <end position="747"/>
    </location>
</feature>
<evidence type="ECO:0000256" key="2">
    <source>
        <dbReference type="SAM" id="SignalP"/>
    </source>
</evidence>
<organism evidence="3 4">
    <name type="scientific">Clytia hemisphaerica</name>
    <dbReference type="NCBI Taxonomy" id="252671"/>
    <lineage>
        <taxon>Eukaryota</taxon>
        <taxon>Metazoa</taxon>
        <taxon>Cnidaria</taxon>
        <taxon>Hydrozoa</taxon>
        <taxon>Hydroidolina</taxon>
        <taxon>Leptothecata</taxon>
        <taxon>Obeliida</taxon>
        <taxon>Clytiidae</taxon>
        <taxon>Clytia</taxon>
    </lineage>
</organism>
<dbReference type="RefSeq" id="XP_066919175.1">
    <property type="nucleotide sequence ID" value="XM_067063074.1"/>
</dbReference>
<evidence type="ECO:0000313" key="4">
    <source>
        <dbReference type="Proteomes" id="UP000594262"/>
    </source>
</evidence>
<feature type="chain" id="PRO_5029640102" description="Cnidarian restricted protein" evidence="2">
    <location>
        <begin position="24"/>
        <end position="1190"/>
    </location>
</feature>
<feature type="compositionally biased region" description="Basic residues" evidence="1">
    <location>
        <begin position="649"/>
        <end position="668"/>
    </location>
</feature>
<dbReference type="AlphaFoldDB" id="A0A7M5WZ56"/>
<feature type="compositionally biased region" description="Basic and acidic residues" evidence="1">
    <location>
        <begin position="420"/>
        <end position="434"/>
    </location>
</feature>
<feature type="region of interest" description="Disordered" evidence="1">
    <location>
        <begin position="404"/>
        <end position="555"/>
    </location>
</feature>
<sequence>MNSICLFCGLLLIACCWSSPVEARGRNYRRNFEVGDQGVFIDYDYPQSPLSHISPIAPGDPHYHGFLPPHHPHHDYDYDDDDDDDEDGDDDDDDDDYEDSDGDEGEYHHILHHHNRHVLEQQNGLLNELDRRAHLNEILLKNRVANERLHQLNLDLNTHALADRIASFHNDNNQELAMKLAMLAGHHPYHETSHSQLDIGPNSAAPYLQPLAAFHHDQSHALAAKLAMLDHYHPFQAPLIHDHVNVGPGHSPPYLQSNFEVTPGYNLNEYGDVPGYRKQKIDEAANLHEHLHNSEIMMHAELHGPVHVDADEEAVENGEELGHPEEPDKPPHLHPPAVLGGMDFGGLDPVEIANKATYTLSPLAKQISDAATKTTAEHLAGKFSAMDDKLMNLVNRPNLFEGDPKAVMGIGRSHHHHHHTHDENPTSTQRKEELPSSPSLNDLSPQPSKPQNADQRTRVTNKNNEHPIKNTTMPRNANDVGLRKNSTHSELRNHLKPVNIDRTAELTKPISSKNSTKPEASLNTESKKSSTDSTKVFTGTTQSSKNSTNEDRIPITRNSNRNLSKRHKGFIAWNLVNANTRTITNSFNSEESSSMKNHSVNNTIHKKHIVDHTQNKRGEITPETFQGSMHTMENFIDALAAKPTQPRSKTQHSKKKNYIRVSKNHIKTLNRTERGQVKEHVQKPLHDLTIHVSFGEEDKTSLSNGSVSNLTTVSNEEKPSHDNPSGSVSEMLPHHQHASNNQTTTSLHKNDDKAHSSIDMRSKTTESSFRRTVPTQKQHEENIKEQPGQISNHLTQTTNNTLHSQQNKPTRKSPSHSDVLENHHLIKDSKNPITLDNNQDLNYNINGHKHSISLEIQRKYIAYKNMVKLLKGQSKSTSSIGPYGNDTNSFDSKSSELEARNSQKAINKITSNIKEKKTDSKSQEKSSEGRSVAHNTENVPLAIPIKKMPGNPVPTADNTKVSASFENHPTESQIHHAELVTQNNKNLIENKKIKEQSTKPSSKSLNNELAEATKNLLQSELIVSDNKETKRNSSHISAQKMSKKPSKNVHKDVKEPSPTIHVLAMERELKDLKGEIESRYSKYRKIRDKLMKDKKVFLFKPDDVDMTVLTELSEKQTLSDKTTDNDTVNKDIRVNKEFVSDRRTDKSSMVDIKKNTQTGLSQKKNLHGIVKTLRKDYKSTPTNSWHIQLQ</sequence>
<protein>
    <recommendedName>
        <fullName evidence="5">Cnidarian restricted protein</fullName>
    </recommendedName>
</protein>
<keyword evidence="2" id="KW-0732">Signal</keyword>
<accession>A0A7M5WZ56</accession>
<feature type="compositionally biased region" description="Polar residues" evidence="1">
    <location>
        <begin position="902"/>
        <end position="912"/>
    </location>
</feature>
<feature type="signal peptide" evidence="2">
    <location>
        <begin position="1"/>
        <end position="23"/>
    </location>
</feature>
<reference evidence="3" key="1">
    <citation type="submission" date="2021-01" db="UniProtKB">
        <authorList>
            <consortium name="EnsemblMetazoa"/>
        </authorList>
    </citation>
    <scope>IDENTIFICATION</scope>
</reference>
<feature type="compositionally biased region" description="Polar residues" evidence="1">
    <location>
        <begin position="873"/>
        <end position="892"/>
    </location>
</feature>
<feature type="region of interest" description="Disordered" evidence="1">
    <location>
        <begin position="1023"/>
        <end position="1054"/>
    </location>
</feature>
<evidence type="ECO:0000256" key="1">
    <source>
        <dbReference type="SAM" id="MobiDB-lite"/>
    </source>
</evidence>
<dbReference type="Proteomes" id="UP000594262">
    <property type="component" value="Unplaced"/>
</dbReference>
<evidence type="ECO:0000313" key="3">
    <source>
        <dbReference type="EnsemblMetazoa" id="CLYHEMP015244.1"/>
    </source>
</evidence>
<feature type="region of interest" description="Disordered" evidence="1">
    <location>
        <begin position="51"/>
        <end position="106"/>
    </location>
</feature>
<feature type="compositionally biased region" description="Basic and acidic residues" evidence="1">
    <location>
        <begin position="670"/>
        <end position="684"/>
    </location>
</feature>
<feature type="compositionally biased region" description="Acidic residues" evidence="1">
    <location>
        <begin position="77"/>
        <end position="104"/>
    </location>
</feature>
<feature type="region of interest" description="Disordered" evidence="1">
    <location>
        <begin position="313"/>
        <end position="336"/>
    </location>
</feature>
<feature type="compositionally biased region" description="Polar residues" evidence="1">
    <location>
        <begin position="449"/>
        <end position="462"/>
    </location>
</feature>
<feature type="region of interest" description="Disordered" evidence="1">
    <location>
        <begin position="643"/>
        <end position="684"/>
    </location>
</feature>
<feature type="compositionally biased region" description="Basic and acidic residues" evidence="1">
    <location>
        <begin position="320"/>
        <end position="331"/>
    </location>
</feature>
<feature type="compositionally biased region" description="Low complexity" evidence="1">
    <location>
        <begin position="435"/>
        <end position="446"/>
    </location>
</feature>
<feature type="compositionally biased region" description="Basic and acidic residues" evidence="1">
    <location>
        <begin position="748"/>
        <end position="764"/>
    </location>
</feature>
<feature type="region of interest" description="Disordered" evidence="1">
    <location>
        <begin position="873"/>
        <end position="952"/>
    </location>
</feature>
<evidence type="ECO:0008006" key="5">
    <source>
        <dbReference type="Google" id="ProtNLM"/>
    </source>
</evidence>